<feature type="domain" description="SLBB" evidence="17">
    <location>
        <begin position="150"/>
        <end position="228"/>
    </location>
</feature>
<dbReference type="GO" id="GO:0046930">
    <property type="term" value="C:pore complex"/>
    <property type="evidence" value="ECO:0007669"/>
    <property type="project" value="UniProtKB-KW"/>
</dbReference>
<keyword evidence="6 15" id="KW-0812">Transmembrane</keyword>
<dbReference type="Gene3D" id="3.10.560.10">
    <property type="entry name" value="Outer membrane lipoprotein wza domain like"/>
    <property type="match status" value="1"/>
</dbReference>
<organism evidence="18 19">
    <name type="scientific">Aquaticitalea lipolytica</name>
    <dbReference type="NCBI Taxonomy" id="1247562"/>
    <lineage>
        <taxon>Bacteria</taxon>
        <taxon>Pseudomonadati</taxon>
        <taxon>Bacteroidota</taxon>
        <taxon>Flavobacteriia</taxon>
        <taxon>Flavobacteriales</taxon>
        <taxon>Flavobacteriaceae</taxon>
        <taxon>Aquaticitalea</taxon>
    </lineage>
</organism>
<evidence type="ECO:0000256" key="1">
    <source>
        <dbReference type="ARBA" id="ARBA00004571"/>
    </source>
</evidence>
<keyword evidence="15" id="KW-1133">Transmembrane helix</keyword>
<dbReference type="GO" id="GO:0009279">
    <property type="term" value="C:cell outer membrane"/>
    <property type="evidence" value="ECO:0007669"/>
    <property type="project" value="UniProtKB-SubCell"/>
</dbReference>
<comment type="subcellular location">
    <subcellularLocation>
        <location evidence="1">Cell outer membrane</location>
        <topology evidence="1">Multi-pass membrane protein</topology>
    </subcellularLocation>
</comment>
<keyword evidence="13" id="KW-0998">Cell outer membrane</keyword>
<evidence type="ECO:0000256" key="11">
    <source>
        <dbReference type="ARBA" id="ARBA00023136"/>
    </source>
</evidence>
<evidence type="ECO:0000256" key="15">
    <source>
        <dbReference type="SAM" id="Phobius"/>
    </source>
</evidence>
<evidence type="ECO:0000259" key="17">
    <source>
        <dbReference type="Pfam" id="PF22461"/>
    </source>
</evidence>
<dbReference type="GO" id="GO:0015159">
    <property type="term" value="F:polysaccharide transmembrane transporter activity"/>
    <property type="evidence" value="ECO:0007669"/>
    <property type="project" value="InterPro"/>
</dbReference>
<dbReference type="GO" id="GO:0015288">
    <property type="term" value="F:porin activity"/>
    <property type="evidence" value="ECO:0007669"/>
    <property type="project" value="UniProtKB-KW"/>
</dbReference>
<dbReference type="PANTHER" id="PTHR33619">
    <property type="entry name" value="POLYSACCHARIDE EXPORT PROTEIN GFCE-RELATED"/>
    <property type="match status" value="1"/>
</dbReference>
<dbReference type="PANTHER" id="PTHR33619:SF3">
    <property type="entry name" value="POLYSACCHARIDE EXPORT PROTEIN GFCE-RELATED"/>
    <property type="match status" value="1"/>
</dbReference>
<keyword evidence="4" id="KW-1134">Transmembrane beta strand</keyword>
<dbReference type="Proteomes" id="UP000598120">
    <property type="component" value="Unassembled WGS sequence"/>
</dbReference>
<dbReference type="InterPro" id="IPR049712">
    <property type="entry name" value="Poly_export"/>
</dbReference>
<dbReference type="AlphaFoldDB" id="A0A8J2XGU9"/>
<dbReference type="EMBL" id="BMIC01000002">
    <property type="protein sequence ID" value="GFZ85347.1"/>
    <property type="molecule type" value="Genomic_DNA"/>
</dbReference>
<keyword evidence="19" id="KW-1185">Reference proteome</keyword>
<evidence type="ECO:0000256" key="4">
    <source>
        <dbReference type="ARBA" id="ARBA00022452"/>
    </source>
</evidence>
<evidence type="ECO:0000256" key="3">
    <source>
        <dbReference type="ARBA" id="ARBA00022448"/>
    </source>
</evidence>
<evidence type="ECO:0000313" key="18">
    <source>
        <dbReference type="EMBL" id="GFZ85347.1"/>
    </source>
</evidence>
<dbReference type="RefSeq" id="WP_188605804.1">
    <property type="nucleotide sequence ID" value="NZ_BMIC01000002.1"/>
</dbReference>
<name>A0A8J2XGU9_9FLAO</name>
<evidence type="ECO:0000256" key="13">
    <source>
        <dbReference type="ARBA" id="ARBA00023237"/>
    </source>
</evidence>
<dbReference type="PROSITE" id="PS51257">
    <property type="entry name" value="PROKAR_LIPOPROTEIN"/>
    <property type="match status" value="1"/>
</dbReference>
<comment type="caution">
    <text evidence="18">The sequence shown here is derived from an EMBL/GenBank/DDBJ whole genome shotgun (WGS) entry which is preliminary data.</text>
</comment>
<dbReference type="Pfam" id="PF22461">
    <property type="entry name" value="SLBB_2"/>
    <property type="match status" value="1"/>
</dbReference>
<evidence type="ECO:0000256" key="10">
    <source>
        <dbReference type="ARBA" id="ARBA00023114"/>
    </source>
</evidence>
<protein>
    <submittedName>
        <fullName evidence="18">Polysaccharide biosynthesis protein</fullName>
    </submittedName>
</protein>
<evidence type="ECO:0000256" key="9">
    <source>
        <dbReference type="ARBA" id="ARBA00023065"/>
    </source>
</evidence>
<evidence type="ECO:0000259" key="16">
    <source>
        <dbReference type="Pfam" id="PF02563"/>
    </source>
</evidence>
<keyword evidence="10" id="KW-0626">Porin</keyword>
<comment type="similarity">
    <text evidence="2">Belongs to the BexD/CtrA/VexA family.</text>
</comment>
<evidence type="ECO:0000256" key="7">
    <source>
        <dbReference type="ARBA" id="ARBA00022729"/>
    </source>
</evidence>
<keyword evidence="7" id="KW-0732">Signal</keyword>
<evidence type="ECO:0000313" key="19">
    <source>
        <dbReference type="Proteomes" id="UP000598120"/>
    </source>
</evidence>
<feature type="transmembrane region" description="Helical" evidence="15">
    <location>
        <begin position="245"/>
        <end position="262"/>
    </location>
</feature>
<sequence>MTTKIQPNKLINAFAFLSILIITSCGTRKDLVYFQDEVLTEADLNYTQDSELTFMVGDLLTIDVSALDPEVVKPFNLPPVSYNSTVISAQGTLRMQTYLIDNNGNIEFPVLGTIKMEGLTRSGANDYLKEQLLEYVKNPIVNIRLANFTITVLGEVNKPGTYTIQDERVSLTEALGLAGDLTIYGKRDNVFLIRERDGKKQYTKFDLTSIRVLQSPNYYLAQNDVIYVEPNKARIRQSSYNQNNGVIISAVATLATIAAILIK</sequence>
<reference evidence="18 19" key="1">
    <citation type="journal article" date="2014" name="Int. J. Syst. Evol. Microbiol.">
        <title>Complete genome sequence of Corynebacterium casei LMG S-19264T (=DSM 44701T), isolated from a smear-ripened cheese.</title>
        <authorList>
            <consortium name="US DOE Joint Genome Institute (JGI-PGF)"/>
            <person name="Walter F."/>
            <person name="Albersmeier A."/>
            <person name="Kalinowski J."/>
            <person name="Ruckert C."/>
        </authorList>
    </citation>
    <scope>NUCLEOTIDE SEQUENCE [LARGE SCALE GENOMIC DNA]</scope>
    <source>
        <strain evidence="18 19">CGMCC 1.15295</strain>
    </source>
</reference>
<evidence type="ECO:0000256" key="12">
    <source>
        <dbReference type="ARBA" id="ARBA00023139"/>
    </source>
</evidence>
<dbReference type="GO" id="GO:0006811">
    <property type="term" value="P:monoatomic ion transport"/>
    <property type="evidence" value="ECO:0007669"/>
    <property type="project" value="UniProtKB-KW"/>
</dbReference>
<dbReference type="InterPro" id="IPR003715">
    <property type="entry name" value="Poly_export_N"/>
</dbReference>
<evidence type="ECO:0000256" key="14">
    <source>
        <dbReference type="ARBA" id="ARBA00023288"/>
    </source>
</evidence>
<proteinExistence type="inferred from homology"/>
<evidence type="ECO:0000256" key="8">
    <source>
        <dbReference type="ARBA" id="ARBA00023047"/>
    </source>
</evidence>
<gene>
    <name evidence="18" type="ORF">GCM10011531_15660</name>
</gene>
<feature type="domain" description="Polysaccharide export protein N-terminal" evidence="16">
    <location>
        <begin position="48"/>
        <end position="145"/>
    </location>
</feature>
<keyword evidence="14" id="KW-0449">Lipoprotein</keyword>
<keyword evidence="3" id="KW-0813">Transport</keyword>
<evidence type="ECO:0000256" key="6">
    <source>
        <dbReference type="ARBA" id="ARBA00022692"/>
    </source>
</evidence>
<dbReference type="Pfam" id="PF02563">
    <property type="entry name" value="Poly_export"/>
    <property type="match status" value="1"/>
</dbReference>
<keyword evidence="9" id="KW-0406">Ion transport</keyword>
<evidence type="ECO:0000256" key="5">
    <source>
        <dbReference type="ARBA" id="ARBA00022597"/>
    </source>
</evidence>
<keyword evidence="8" id="KW-0625">Polysaccharide transport</keyword>
<keyword evidence="11 15" id="KW-0472">Membrane</keyword>
<keyword evidence="12" id="KW-0564">Palmitate</keyword>
<dbReference type="InterPro" id="IPR054765">
    <property type="entry name" value="SLBB_dom"/>
</dbReference>
<evidence type="ECO:0000256" key="2">
    <source>
        <dbReference type="ARBA" id="ARBA00009450"/>
    </source>
</evidence>
<keyword evidence="5" id="KW-0762">Sugar transport</keyword>
<accession>A0A8J2XGU9</accession>